<sequence length="239" mass="26166">MVKAKKDEVVEPSFEGMIEQDETKAVDEVVGDGVENAGTILANYSETPDFDQDDVVIPRLRLAQGLTTEVQDGLARPGQWILIGYEPEDELIVVPVAFTKRREMRDDDTREVLCFSKDSKVGVGDPGGDCASCLMSQWVEGDKGKNTPPLCNFQYSYLMYVVDFEALAAMTFTKSALRTGKLLNTIVAQRGMMKCAVKLSNSQRKGPNGNYYVPVVNPTNVDDEVLAAARAKVSGDVVV</sequence>
<evidence type="ECO:0000313" key="1">
    <source>
        <dbReference type="EMBL" id="KKN44391.1"/>
    </source>
</evidence>
<accession>A0A0F9T623</accession>
<proteinExistence type="predicted"/>
<dbReference type="EMBL" id="LAZR01001455">
    <property type="protein sequence ID" value="KKN44391.1"/>
    <property type="molecule type" value="Genomic_DNA"/>
</dbReference>
<dbReference type="AlphaFoldDB" id="A0A0F9T623"/>
<protein>
    <submittedName>
        <fullName evidence="1">Uncharacterized protein</fullName>
    </submittedName>
</protein>
<comment type="caution">
    <text evidence="1">The sequence shown here is derived from an EMBL/GenBank/DDBJ whole genome shotgun (WGS) entry which is preliminary data.</text>
</comment>
<reference evidence="1" key="1">
    <citation type="journal article" date="2015" name="Nature">
        <title>Complex archaea that bridge the gap between prokaryotes and eukaryotes.</title>
        <authorList>
            <person name="Spang A."/>
            <person name="Saw J.H."/>
            <person name="Jorgensen S.L."/>
            <person name="Zaremba-Niedzwiedzka K."/>
            <person name="Martijn J."/>
            <person name="Lind A.E."/>
            <person name="van Eijk R."/>
            <person name="Schleper C."/>
            <person name="Guy L."/>
            <person name="Ettema T.J."/>
        </authorList>
    </citation>
    <scope>NUCLEOTIDE SEQUENCE</scope>
</reference>
<gene>
    <name evidence="1" type="ORF">LCGC14_0693870</name>
</gene>
<name>A0A0F9T623_9ZZZZ</name>
<organism evidence="1">
    <name type="scientific">marine sediment metagenome</name>
    <dbReference type="NCBI Taxonomy" id="412755"/>
    <lineage>
        <taxon>unclassified sequences</taxon>
        <taxon>metagenomes</taxon>
        <taxon>ecological metagenomes</taxon>
    </lineage>
</organism>